<evidence type="ECO:0000313" key="2">
    <source>
        <dbReference type="EMBL" id="MBP0446599.1"/>
    </source>
</evidence>
<gene>
    <name evidence="2" type="ORF">J8J14_17630</name>
</gene>
<reference evidence="2 3" key="1">
    <citation type="submission" date="2021-03" db="EMBL/GenBank/DDBJ databases">
        <authorList>
            <person name="So Y."/>
        </authorList>
    </citation>
    <scope>NUCLEOTIDE SEQUENCE [LARGE SCALE GENOMIC DNA]</scope>
    <source>
        <strain evidence="2 3">SSH11</strain>
    </source>
</reference>
<evidence type="ECO:0000313" key="3">
    <source>
        <dbReference type="Proteomes" id="UP000681594"/>
    </source>
</evidence>
<protein>
    <submittedName>
        <fullName evidence="2">Uncharacterized protein</fullName>
    </submittedName>
</protein>
<dbReference type="Proteomes" id="UP000681594">
    <property type="component" value="Unassembled WGS sequence"/>
</dbReference>
<sequence>MSLLLAFPPGGGALAQGQPLAPPALPSTLPGGTLLPALPPGTQQDILQRILDAAGGRPASPAPPAAIPAPVPNAPFQPTAIQPGGVPQPPLRADMGEPLSNTEAFFAALDQQNELRFCLSPLTL</sequence>
<comment type="caution">
    <text evidence="2">The sequence shown here is derived from an EMBL/GenBank/DDBJ whole genome shotgun (WGS) entry which is preliminary data.</text>
</comment>
<feature type="compositionally biased region" description="Pro residues" evidence="1">
    <location>
        <begin position="60"/>
        <end position="75"/>
    </location>
</feature>
<keyword evidence="3" id="KW-1185">Reference proteome</keyword>
<accession>A0ABS4AI92</accession>
<proteinExistence type="predicted"/>
<name>A0ABS4AI92_9PROT</name>
<evidence type="ECO:0000256" key="1">
    <source>
        <dbReference type="SAM" id="MobiDB-lite"/>
    </source>
</evidence>
<organism evidence="2 3">
    <name type="scientific">Pararoseomonas baculiformis</name>
    <dbReference type="NCBI Taxonomy" id="2820812"/>
    <lineage>
        <taxon>Bacteria</taxon>
        <taxon>Pseudomonadati</taxon>
        <taxon>Pseudomonadota</taxon>
        <taxon>Alphaproteobacteria</taxon>
        <taxon>Acetobacterales</taxon>
        <taxon>Acetobacteraceae</taxon>
        <taxon>Pararoseomonas</taxon>
    </lineage>
</organism>
<dbReference type="EMBL" id="JAGIZB010000018">
    <property type="protein sequence ID" value="MBP0446599.1"/>
    <property type="molecule type" value="Genomic_DNA"/>
</dbReference>
<feature type="region of interest" description="Disordered" evidence="1">
    <location>
        <begin position="54"/>
        <end position="97"/>
    </location>
</feature>